<evidence type="ECO:0000313" key="3">
    <source>
        <dbReference type="EMBL" id="APZ95367.1"/>
    </source>
</evidence>
<keyword evidence="4" id="KW-1185">Reference proteome</keyword>
<dbReference type="STRING" id="1891926.Fuma_05025"/>
<evidence type="ECO:0000313" key="4">
    <source>
        <dbReference type="Proteomes" id="UP000187735"/>
    </source>
</evidence>
<proteinExistence type="predicted"/>
<dbReference type="KEGG" id="fmr:Fuma_05025"/>
<reference evidence="3 4" key="1">
    <citation type="journal article" date="2016" name="Front. Microbiol.">
        <title>Fuerstia marisgermanicae gen. nov., sp. nov., an Unusual Member of the Phylum Planctomycetes from the German Wadden Sea.</title>
        <authorList>
            <person name="Kohn T."/>
            <person name="Heuer A."/>
            <person name="Jogler M."/>
            <person name="Vollmers J."/>
            <person name="Boedeker C."/>
            <person name="Bunk B."/>
            <person name="Rast P."/>
            <person name="Borchert D."/>
            <person name="Glockner I."/>
            <person name="Freese H.M."/>
            <person name="Klenk H.P."/>
            <person name="Overmann J."/>
            <person name="Kaster A.K."/>
            <person name="Rohde M."/>
            <person name="Wiegand S."/>
            <person name="Jogler C."/>
        </authorList>
    </citation>
    <scope>NUCLEOTIDE SEQUENCE [LARGE SCALE GENOMIC DNA]</scope>
    <source>
        <strain evidence="3 4">NH11</strain>
    </source>
</reference>
<dbReference type="InterPro" id="IPR027417">
    <property type="entry name" value="P-loop_NTPase"/>
</dbReference>
<sequence length="599" mass="68559">MRLSTIYSNLPNGFRRIDFNPGLNVVLGDIRDPENRDKSVHNLGKTTLARVIDFCLCRKKDPKFFLFKHEEMFKDFVFFLELETLSGQYLTIRRSVAEASKLSFATHPTPRRNLVDSDSADWDHEYVGFDSGKQILDGLLGLSAVKPWDFRVPVGYSLRTQSDFTDVFQLAKNAAGKHRYWKPYVAHILGFDAQLVVQGYDIEDAIEALKQKIATLRLELGAADIDLDEVRGLIKIKEEDVSALQAAADKFDFEINDSAINTEVVEQLDAELAELNTTRYSLSRTRKRIVDSLQAENIQFRPNAARKLFEEAGVVFPYQVKREFDDLVRFNREIAEERIEYLKAELELTSERLASTTVRIDELNKRRQSELHSLSDADSVSKYRDLNERLVAMKNDLSSLERQREALLGIRQKETELKKLKRELEDQNEALQNNVDQQGAKENGRYIRVRAALADLCNQFLGHKALITTRVNAEGHLDFEAEFLDTHSHPTSEDDGKSYKQALCAAYDLAIAKVLLREDFLRFVYHDGLLEGMDDRIKLNMIKVLRDLADQGIQQILTVIDSDLPIDSDGQKFSFDDDEVVRTLHDGGPEGRLFNSDIW</sequence>
<dbReference type="InterPro" id="IPR018760">
    <property type="entry name" value="DUF2326"/>
</dbReference>
<dbReference type="EMBL" id="CP017641">
    <property type="protein sequence ID" value="APZ95367.1"/>
    <property type="molecule type" value="Genomic_DNA"/>
</dbReference>
<keyword evidence="1" id="KW-0175">Coiled coil</keyword>
<dbReference type="Gene3D" id="3.40.50.300">
    <property type="entry name" value="P-loop containing nucleotide triphosphate hydrolases"/>
    <property type="match status" value="1"/>
</dbReference>
<dbReference type="Proteomes" id="UP000187735">
    <property type="component" value="Chromosome"/>
</dbReference>
<dbReference type="OrthoDB" id="5140926at2"/>
<feature type="coiled-coil region" evidence="1">
    <location>
        <begin position="327"/>
        <end position="441"/>
    </location>
</feature>
<dbReference type="RefSeq" id="WP_077026540.1">
    <property type="nucleotide sequence ID" value="NZ_CP017641.1"/>
</dbReference>
<name>A0A1P8WMV9_9PLAN</name>
<evidence type="ECO:0000259" key="2">
    <source>
        <dbReference type="Pfam" id="PF10088"/>
    </source>
</evidence>
<accession>A0A1P8WMV9</accession>
<dbReference type="Pfam" id="PF10088">
    <property type="entry name" value="DUF2326"/>
    <property type="match status" value="1"/>
</dbReference>
<dbReference type="AlphaFoldDB" id="A0A1P8WMV9"/>
<gene>
    <name evidence="3" type="ORF">Fuma_05025</name>
</gene>
<protein>
    <submittedName>
        <fullName evidence="3">SH3 domain protein</fullName>
    </submittedName>
</protein>
<organism evidence="3 4">
    <name type="scientific">Fuerstiella marisgermanici</name>
    <dbReference type="NCBI Taxonomy" id="1891926"/>
    <lineage>
        <taxon>Bacteria</taxon>
        <taxon>Pseudomonadati</taxon>
        <taxon>Planctomycetota</taxon>
        <taxon>Planctomycetia</taxon>
        <taxon>Planctomycetales</taxon>
        <taxon>Planctomycetaceae</taxon>
        <taxon>Fuerstiella</taxon>
    </lineage>
</organism>
<evidence type="ECO:0000256" key="1">
    <source>
        <dbReference type="SAM" id="Coils"/>
    </source>
</evidence>
<feature type="domain" description="DUF2326" evidence="2">
    <location>
        <begin position="463"/>
        <end position="596"/>
    </location>
</feature>